<dbReference type="InterPro" id="IPR036388">
    <property type="entry name" value="WH-like_DNA-bd_sf"/>
</dbReference>
<feature type="domain" description="HTH lysR-type" evidence="5">
    <location>
        <begin position="1"/>
        <end position="58"/>
    </location>
</feature>
<dbReference type="SUPFAM" id="SSF53850">
    <property type="entry name" value="Periplasmic binding protein-like II"/>
    <property type="match status" value="1"/>
</dbReference>
<proteinExistence type="inferred from homology"/>
<dbReference type="Pfam" id="PF00126">
    <property type="entry name" value="HTH_1"/>
    <property type="match status" value="1"/>
</dbReference>
<gene>
    <name evidence="6" type="primary">gltC</name>
    <name evidence="6" type="ORF">GCM10022410_14370</name>
</gene>
<keyword evidence="3" id="KW-0238">DNA-binding</keyword>
<comment type="similarity">
    <text evidence="1">Belongs to the LysR transcriptional regulatory family.</text>
</comment>
<keyword evidence="7" id="KW-1185">Reference proteome</keyword>
<evidence type="ECO:0000313" key="7">
    <source>
        <dbReference type="Proteomes" id="UP001501734"/>
    </source>
</evidence>
<reference evidence="7" key="1">
    <citation type="journal article" date="2019" name="Int. J. Syst. Evol. Microbiol.">
        <title>The Global Catalogue of Microorganisms (GCM) 10K type strain sequencing project: providing services to taxonomists for standard genome sequencing and annotation.</title>
        <authorList>
            <consortium name="The Broad Institute Genomics Platform"/>
            <consortium name="The Broad Institute Genome Sequencing Center for Infectious Disease"/>
            <person name="Wu L."/>
            <person name="Ma J."/>
        </authorList>
    </citation>
    <scope>NUCLEOTIDE SEQUENCE [LARGE SCALE GENOMIC DNA]</scope>
    <source>
        <strain evidence="7">JCM 17250</strain>
    </source>
</reference>
<dbReference type="InterPro" id="IPR036390">
    <property type="entry name" value="WH_DNA-bd_sf"/>
</dbReference>
<dbReference type="InterPro" id="IPR000847">
    <property type="entry name" value="LysR_HTH_N"/>
</dbReference>
<dbReference type="Gene3D" id="3.40.190.290">
    <property type="match status" value="1"/>
</dbReference>
<keyword evidence="2" id="KW-0805">Transcription regulation</keyword>
<dbReference type="PRINTS" id="PR00039">
    <property type="entry name" value="HTHLYSR"/>
</dbReference>
<dbReference type="RefSeq" id="WP_344911727.1">
    <property type="nucleotide sequence ID" value="NZ_BAABDL010000074.1"/>
</dbReference>
<sequence length="305" mass="34792">MELRQLKYFIEVAEREHMSEAAEHLNVAQSAISRQITNLEKELGVQLFERKGRNVKLLPIGRVFLTHVKDAIKAIDYAKLQMDEYIDPERGTIKIGFPTSLASSILPELLAEFKHAYPNIKIQLQQGTYHELIDIIKERELNLAILGPVVYDDPLIKGQSLFYEKMYLLLPTQHRLSNRKSIYLNELKEEDFVLFPKGYIFEKLIVDACHSVGFEPNIVAEGLDLDAIKGMVAAGIGLSILPESAIGNLNSNYISQIPISFPDLKRSIGLIRSKHRKLAPSEHLFYQFAINYFETKFPEIDDHLA</sequence>
<dbReference type="SUPFAM" id="SSF46785">
    <property type="entry name" value="Winged helix' DNA-binding domain"/>
    <property type="match status" value="1"/>
</dbReference>
<dbReference type="PROSITE" id="PS50931">
    <property type="entry name" value="HTH_LYSR"/>
    <property type="match status" value="1"/>
</dbReference>
<name>A0ABP7VNB9_9BACI</name>
<comment type="caution">
    <text evidence="6">The sequence shown here is derived from an EMBL/GenBank/DDBJ whole genome shotgun (WGS) entry which is preliminary data.</text>
</comment>
<organism evidence="6 7">
    <name type="scientific">Amphibacillus indicireducens</name>
    <dbReference type="NCBI Taxonomy" id="1076330"/>
    <lineage>
        <taxon>Bacteria</taxon>
        <taxon>Bacillati</taxon>
        <taxon>Bacillota</taxon>
        <taxon>Bacilli</taxon>
        <taxon>Bacillales</taxon>
        <taxon>Bacillaceae</taxon>
        <taxon>Amphibacillus</taxon>
    </lineage>
</organism>
<evidence type="ECO:0000259" key="5">
    <source>
        <dbReference type="PROSITE" id="PS50931"/>
    </source>
</evidence>
<keyword evidence="4" id="KW-0804">Transcription</keyword>
<dbReference type="PANTHER" id="PTHR30346">
    <property type="entry name" value="TRANSCRIPTIONAL DUAL REGULATOR HCAR-RELATED"/>
    <property type="match status" value="1"/>
</dbReference>
<dbReference type="Pfam" id="PF03466">
    <property type="entry name" value="LysR_substrate"/>
    <property type="match status" value="1"/>
</dbReference>
<evidence type="ECO:0000256" key="3">
    <source>
        <dbReference type="ARBA" id="ARBA00023125"/>
    </source>
</evidence>
<dbReference type="InterPro" id="IPR005119">
    <property type="entry name" value="LysR_subst-bd"/>
</dbReference>
<evidence type="ECO:0000256" key="4">
    <source>
        <dbReference type="ARBA" id="ARBA00023163"/>
    </source>
</evidence>
<evidence type="ECO:0000256" key="2">
    <source>
        <dbReference type="ARBA" id="ARBA00023015"/>
    </source>
</evidence>
<evidence type="ECO:0000313" key="6">
    <source>
        <dbReference type="EMBL" id="GAA4069583.1"/>
    </source>
</evidence>
<dbReference type="PANTHER" id="PTHR30346:SF28">
    <property type="entry name" value="HTH-TYPE TRANSCRIPTIONAL REGULATOR CYNR"/>
    <property type="match status" value="1"/>
</dbReference>
<accession>A0ABP7VNB9</accession>
<dbReference type="Gene3D" id="1.10.10.10">
    <property type="entry name" value="Winged helix-like DNA-binding domain superfamily/Winged helix DNA-binding domain"/>
    <property type="match status" value="1"/>
</dbReference>
<evidence type="ECO:0000256" key="1">
    <source>
        <dbReference type="ARBA" id="ARBA00009437"/>
    </source>
</evidence>
<protein>
    <submittedName>
        <fullName evidence="6">Glutamate biosynthesis transcriptional regulator GltC</fullName>
    </submittedName>
</protein>
<dbReference type="EMBL" id="BAABDL010000074">
    <property type="protein sequence ID" value="GAA4069583.1"/>
    <property type="molecule type" value="Genomic_DNA"/>
</dbReference>
<dbReference type="Proteomes" id="UP001501734">
    <property type="component" value="Unassembled WGS sequence"/>
</dbReference>